<accession>A0A067YAT6</accession>
<evidence type="ECO:0000313" key="2">
    <source>
        <dbReference type="EMBL" id="AGZ17781.1"/>
    </source>
</evidence>
<dbReference type="RefSeq" id="YP_009110720.1">
    <property type="nucleotide sequence ID" value="NC_025822.1"/>
</dbReference>
<keyword evidence="3" id="KW-1185">Reference proteome</keyword>
<evidence type="ECO:0000256" key="1">
    <source>
        <dbReference type="SAM" id="MobiDB-lite"/>
    </source>
</evidence>
<reference evidence="2 3" key="1">
    <citation type="journal article" date="2014" name="BMC Genomics">
        <title>Genome sequences characterizing five mutations in RNA polymerase and major capsid of phages [greek small letter phi]A318 and [greek small letter phi]As51 of Vibrio alginolyticus with different burst efficiencies.</title>
        <authorList>
            <person name="Liu W."/>
            <person name="Lin Y.R."/>
            <person name="Lu M.W."/>
            <person name="Sung P.J."/>
            <person name="Wang W.H."/>
            <person name="Lin C.S."/>
        </authorList>
    </citation>
    <scope>NUCLEOTIDE SEQUENCE [LARGE SCALE GENOMIC DNA]</scope>
</reference>
<name>A0A067YAT6_9CAUD</name>
<feature type="compositionally biased region" description="Basic residues" evidence="1">
    <location>
        <begin position="9"/>
        <end position="18"/>
    </location>
</feature>
<protein>
    <submittedName>
        <fullName evidence="2">Uncharacterized protein</fullName>
    </submittedName>
</protein>
<dbReference type="EMBL" id="KF322026">
    <property type="protein sequence ID" value="AGZ17781.1"/>
    <property type="molecule type" value="Genomic_DNA"/>
</dbReference>
<proteinExistence type="predicted"/>
<sequence>MSKVDEKLPRKKHNHKKAHETNSSRNRKRIREMKRGWCN</sequence>
<dbReference type="KEGG" id="vg:22474947"/>
<feature type="region of interest" description="Disordered" evidence="1">
    <location>
        <begin position="1"/>
        <end position="39"/>
    </location>
</feature>
<dbReference type="Proteomes" id="UP000027495">
    <property type="component" value="Segment"/>
</dbReference>
<dbReference type="GeneID" id="22474947"/>
<organism evidence="2 3">
    <name type="scientific">Vibrio phage phi-A318</name>
    <dbReference type="NCBI Taxonomy" id="1151014"/>
    <lineage>
        <taxon>Viruses</taxon>
        <taxon>Duplodnaviria</taxon>
        <taxon>Heunggongvirae</taxon>
        <taxon>Uroviricota</taxon>
        <taxon>Caudoviricetes</taxon>
        <taxon>Autographivirales</taxon>
        <taxon>Autosignataviridae</taxon>
        <taxon>Colwellvirinae</taxon>
        <taxon>Kaohsiungvirus</taxon>
        <taxon>Kaohsiungvirus A318</taxon>
    </lineage>
</organism>
<evidence type="ECO:0000313" key="3">
    <source>
        <dbReference type="Proteomes" id="UP000027495"/>
    </source>
</evidence>